<dbReference type="PROSITE" id="PS50928">
    <property type="entry name" value="ABC_TM1"/>
    <property type="match status" value="1"/>
</dbReference>
<evidence type="ECO:0000313" key="9">
    <source>
        <dbReference type="EMBL" id="MDT2963800.1"/>
    </source>
</evidence>
<evidence type="ECO:0000256" key="7">
    <source>
        <dbReference type="RuleBase" id="RU363032"/>
    </source>
</evidence>
<keyword evidence="3" id="KW-1003">Cell membrane</keyword>
<comment type="similarity">
    <text evidence="7">Belongs to the binding-protein-dependent transport system permease family.</text>
</comment>
<feature type="domain" description="ABC transmembrane type-1" evidence="8">
    <location>
        <begin position="68"/>
        <end position="257"/>
    </location>
</feature>
<dbReference type="GeneID" id="91574625"/>
<dbReference type="Pfam" id="PF00528">
    <property type="entry name" value="BPD_transp_1"/>
    <property type="match status" value="1"/>
</dbReference>
<feature type="transmembrane region" description="Helical" evidence="7">
    <location>
        <begin position="190"/>
        <end position="211"/>
    </location>
</feature>
<evidence type="ECO:0000256" key="4">
    <source>
        <dbReference type="ARBA" id="ARBA00022692"/>
    </source>
</evidence>
<proteinExistence type="inferred from homology"/>
<feature type="transmembrane region" description="Helical" evidence="7">
    <location>
        <begin position="103"/>
        <end position="121"/>
    </location>
</feature>
<evidence type="ECO:0000313" key="15">
    <source>
        <dbReference type="Proteomes" id="UP001253851"/>
    </source>
</evidence>
<dbReference type="EMBL" id="CP046123">
    <property type="protein sequence ID" value="QGN30820.1"/>
    <property type="molecule type" value="Genomic_DNA"/>
</dbReference>
<reference evidence="9 15" key="3">
    <citation type="submission" date="2023-03" db="EMBL/GenBank/DDBJ databases">
        <authorList>
            <person name="Shen W."/>
            <person name="Cai J."/>
        </authorList>
    </citation>
    <scope>NUCLEOTIDE SEQUENCE [LARGE SCALE GENOMIC DNA]</scope>
    <source>
        <strain evidence="10 15">B516</strain>
        <strain evidence="9">K72-2</strain>
    </source>
</reference>
<feature type="transmembrane region" description="Helical" evidence="7">
    <location>
        <begin position="7"/>
        <end position="29"/>
    </location>
</feature>
<keyword evidence="2 7" id="KW-0813">Transport</keyword>
<name>A0A1L8SEE3_ENTCA</name>
<evidence type="ECO:0000256" key="2">
    <source>
        <dbReference type="ARBA" id="ARBA00022448"/>
    </source>
</evidence>
<dbReference type="Gene3D" id="1.10.3720.10">
    <property type="entry name" value="MetI-like"/>
    <property type="match status" value="1"/>
</dbReference>
<dbReference type="GO" id="GO:0055085">
    <property type="term" value="P:transmembrane transport"/>
    <property type="evidence" value="ECO:0007669"/>
    <property type="project" value="InterPro"/>
</dbReference>
<dbReference type="PANTHER" id="PTHR43744:SF12">
    <property type="entry name" value="ABC TRANSPORTER PERMEASE PROTEIN MG189-RELATED"/>
    <property type="match status" value="1"/>
</dbReference>
<evidence type="ECO:0000313" key="11">
    <source>
        <dbReference type="EMBL" id="QGN30820.1"/>
    </source>
</evidence>
<dbReference type="SUPFAM" id="SSF161098">
    <property type="entry name" value="MetI-like"/>
    <property type="match status" value="1"/>
</dbReference>
<reference evidence="12 13" key="1">
    <citation type="submission" date="2018-08" db="EMBL/GenBank/DDBJ databases">
        <title>A genome reference for cultivated species of the human gut microbiota.</title>
        <authorList>
            <person name="Zou Y."/>
            <person name="Xue W."/>
            <person name="Luo G."/>
        </authorList>
    </citation>
    <scope>NUCLEOTIDE SEQUENCE [LARGE SCALE GENOMIC DNA]</scope>
    <source>
        <strain evidence="12 13">AF48-16</strain>
    </source>
</reference>
<dbReference type="Proteomes" id="UP001268896">
    <property type="component" value="Unassembled WGS sequence"/>
</dbReference>
<dbReference type="EMBL" id="JARQDV010000002">
    <property type="protein sequence ID" value="MDT2963800.1"/>
    <property type="molecule type" value="Genomic_DNA"/>
</dbReference>
<evidence type="ECO:0000256" key="6">
    <source>
        <dbReference type="ARBA" id="ARBA00023136"/>
    </source>
</evidence>
<evidence type="ECO:0000313" key="14">
    <source>
        <dbReference type="Proteomes" id="UP000422837"/>
    </source>
</evidence>
<evidence type="ECO:0000313" key="12">
    <source>
        <dbReference type="EMBL" id="RHK06665.1"/>
    </source>
</evidence>
<dbReference type="EMBL" id="QRMZ01000008">
    <property type="protein sequence ID" value="RHK06665.1"/>
    <property type="molecule type" value="Genomic_DNA"/>
</dbReference>
<evidence type="ECO:0000256" key="3">
    <source>
        <dbReference type="ARBA" id="ARBA00022475"/>
    </source>
</evidence>
<dbReference type="InterPro" id="IPR035906">
    <property type="entry name" value="MetI-like_sf"/>
</dbReference>
<keyword evidence="4 7" id="KW-0812">Transmembrane</keyword>
<accession>A0A1L8SEE3</accession>
<dbReference type="AlphaFoldDB" id="A0A1L8SEE3"/>
<dbReference type="RefSeq" id="WP_005228015.1">
    <property type="nucleotide sequence ID" value="NZ_BAAAXK010000001.1"/>
</dbReference>
<keyword evidence="6 7" id="KW-0472">Membrane</keyword>
<dbReference type="Proteomes" id="UP001253851">
    <property type="component" value="Unassembled WGS sequence"/>
</dbReference>
<feature type="transmembrane region" description="Helical" evidence="7">
    <location>
        <begin position="67"/>
        <end position="91"/>
    </location>
</feature>
<protein>
    <submittedName>
        <fullName evidence="11">ABC transporter permease subunit</fullName>
    </submittedName>
    <submittedName>
        <fullName evidence="12">Carbohydrate ABC transporter permease</fullName>
    </submittedName>
</protein>
<keyword evidence="5 7" id="KW-1133">Transmembrane helix</keyword>
<evidence type="ECO:0000313" key="10">
    <source>
        <dbReference type="EMBL" id="MDT2982372.1"/>
    </source>
</evidence>
<dbReference type="CDD" id="cd06261">
    <property type="entry name" value="TM_PBP2"/>
    <property type="match status" value="1"/>
</dbReference>
<gene>
    <name evidence="12" type="ORF">DW084_07300</name>
    <name evidence="11" type="ORF">GFU50_15360</name>
    <name evidence="9" type="ORF">P7I32_04215</name>
    <name evidence="10" type="ORF">P7I34_06835</name>
</gene>
<sequence length="272" mass="30502">MKKIVTIVSMLFLAILAVITLFPFVYMILAGLMTYSEATSIPPTIMPESFQWSNYGEVFTRAPFLRYFFNTVFVSAVTTIATLITAILAAFALTSLEFKYKRLVIGLMISLLMVPYESIIFTNYNTIARMGLLNTYSALIIPFLTSIFYIYYLNGYLQSISNTFYKAAKIDGASDLAYIRRILIPMSKPALVTVGILTFISSWNSFLWPLLVTNEKKYRLLNNGLAAFTTESGSDVHLQMAAATLTVIPILIIYLIFRKEIIKGVAKDGIKG</sequence>
<reference evidence="11 14" key="2">
    <citation type="submission" date="2019-11" db="EMBL/GenBank/DDBJ databases">
        <title>Detection and genome characteristic of a blood enterococcus casselifavus isolate from Zhengzhou,china.</title>
        <authorList>
            <person name="Wen P."/>
        </authorList>
    </citation>
    <scope>NUCLEOTIDE SEQUENCE [LARGE SCALE GENOMIC DNA]</scope>
    <source>
        <strain evidence="11 14">EC291</strain>
    </source>
</reference>
<feature type="transmembrane region" description="Helical" evidence="7">
    <location>
        <begin position="238"/>
        <end position="257"/>
    </location>
</feature>
<dbReference type="GO" id="GO:0005886">
    <property type="term" value="C:plasma membrane"/>
    <property type="evidence" value="ECO:0007669"/>
    <property type="project" value="UniProtKB-SubCell"/>
</dbReference>
<dbReference type="OrthoDB" id="9771544at2"/>
<evidence type="ECO:0000256" key="1">
    <source>
        <dbReference type="ARBA" id="ARBA00004651"/>
    </source>
</evidence>
<dbReference type="Proteomes" id="UP000422837">
    <property type="component" value="Chromosome"/>
</dbReference>
<dbReference type="InterPro" id="IPR000515">
    <property type="entry name" value="MetI-like"/>
</dbReference>
<dbReference type="EMBL" id="JARQDZ010000002">
    <property type="protein sequence ID" value="MDT2982372.1"/>
    <property type="molecule type" value="Genomic_DNA"/>
</dbReference>
<dbReference type="Proteomes" id="UP000286288">
    <property type="component" value="Unassembled WGS sequence"/>
</dbReference>
<comment type="subcellular location">
    <subcellularLocation>
        <location evidence="1 7">Cell membrane</location>
        <topology evidence="1 7">Multi-pass membrane protein</topology>
    </subcellularLocation>
</comment>
<evidence type="ECO:0000313" key="13">
    <source>
        <dbReference type="Proteomes" id="UP000286288"/>
    </source>
</evidence>
<evidence type="ECO:0000259" key="8">
    <source>
        <dbReference type="PROSITE" id="PS50928"/>
    </source>
</evidence>
<organism evidence="12 13">
    <name type="scientific">Enterococcus casseliflavus</name>
    <name type="common">Enterococcus flavescens</name>
    <dbReference type="NCBI Taxonomy" id="37734"/>
    <lineage>
        <taxon>Bacteria</taxon>
        <taxon>Bacillati</taxon>
        <taxon>Bacillota</taxon>
        <taxon>Bacilli</taxon>
        <taxon>Lactobacillales</taxon>
        <taxon>Enterococcaceae</taxon>
        <taxon>Enterococcus</taxon>
    </lineage>
</organism>
<feature type="transmembrane region" description="Helical" evidence="7">
    <location>
        <begin position="133"/>
        <end position="152"/>
    </location>
</feature>
<evidence type="ECO:0000256" key="5">
    <source>
        <dbReference type="ARBA" id="ARBA00022989"/>
    </source>
</evidence>
<dbReference type="PANTHER" id="PTHR43744">
    <property type="entry name" value="ABC TRANSPORTER PERMEASE PROTEIN MG189-RELATED-RELATED"/>
    <property type="match status" value="1"/>
</dbReference>